<evidence type="ECO:0000313" key="3">
    <source>
        <dbReference type="Proteomes" id="UP000289954"/>
    </source>
</evidence>
<dbReference type="Gene3D" id="3.40.30.10">
    <property type="entry name" value="Glutaredoxin"/>
    <property type="match status" value="1"/>
</dbReference>
<reference evidence="2 3" key="1">
    <citation type="submission" date="2019-01" db="EMBL/GenBank/DDBJ databases">
        <title>Draft genome sequence of Cellulomonas takizawaensis strain TKZ-21.</title>
        <authorList>
            <person name="Yamamura H."/>
            <person name="Hayashi T."/>
            <person name="Hamada M."/>
            <person name="Serisawa Y."/>
            <person name="Matsuyama K."/>
            <person name="Nakagawa Y."/>
            <person name="Otoguro M."/>
            <person name="Yanagida F."/>
            <person name="Hayakawa M."/>
        </authorList>
    </citation>
    <scope>NUCLEOTIDE SEQUENCE [LARGE SCALE GENOMIC DNA]</scope>
    <source>
        <strain evidence="2 3">NBRC12680</strain>
    </source>
</reference>
<keyword evidence="3" id="KW-1185">Reference proteome</keyword>
<sequence length="264" mass="28002">MTTTPADRTLTPLDVTAGTRPRTLHVEVWSDIACPWCFIGKRRFATALAAFPHREHVRVTWRSYELSPDTPTGPGRPEVDALVEHKGLPADRVRQMFAQVTAVAAGEGLAYDFDRALAFNTFDAHRLVHVAAETGGAPLADALVETLFSAHFEHGRDLGDPETLVALAADAGFGAAGLDDDAVRAVLAGDRAADAVRADEAQARLLGVTGVPFFVVDRRIAVSGAQPAEVFAQLLEAGWREANPLTVLPGATDAQGCADDACAL</sequence>
<proteinExistence type="predicted"/>
<accession>A0A402DT47</accession>
<gene>
    <name evidence="2" type="ORF">CBZ_23860</name>
</gene>
<dbReference type="EMBL" id="BIMR01000198">
    <property type="protein sequence ID" value="GCE77330.1"/>
    <property type="molecule type" value="Genomic_DNA"/>
</dbReference>
<name>A0A402DT47_9CELL</name>
<dbReference type="RefSeq" id="WP_246013350.1">
    <property type="nucleotide sequence ID" value="NZ_BIMR01000198.1"/>
</dbReference>
<dbReference type="GO" id="GO:0016491">
    <property type="term" value="F:oxidoreductase activity"/>
    <property type="evidence" value="ECO:0007669"/>
    <property type="project" value="InterPro"/>
</dbReference>
<dbReference type="AlphaFoldDB" id="A0A402DT47"/>
<dbReference type="PANTHER" id="PTHR13887:SF41">
    <property type="entry name" value="THIOREDOXIN SUPERFAMILY PROTEIN"/>
    <property type="match status" value="1"/>
</dbReference>
<dbReference type="Proteomes" id="UP000289954">
    <property type="component" value="Unassembled WGS sequence"/>
</dbReference>
<feature type="domain" description="DSBA-like thioredoxin" evidence="1">
    <location>
        <begin position="26"/>
        <end position="235"/>
    </location>
</feature>
<dbReference type="InterPro" id="IPR001853">
    <property type="entry name" value="DSBA-like_thioredoxin_dom"/>
</dbReference>
<dbReference type="SUPFAM" id="SSF52833">
    <property type="entry name" value="Thioredoxin-like"/>
    <property type="match status" value="1"/>
</dbReference>
<protein>
    <submittedName>
        <fullName evidence="2">DSBA oxidoreductase</fullName>
    </submittedName>
</protein>
<dbReference type="CDD" id="cd03024">
    <property type="entry name" value="DsbA_FrnE"/>
    <property type="match status" value="1"/>
</dbReference>
<dbReference type="Pfam" id="PF01323">
    <property type="entry name" value="DSBA"/>
    <property type="match status" value="1"/>
</dbReference>
<dbReference type="PANTHER" id="PTHR13887">
    <property type="entry name" value="GLUTATHIONE S-TRANSFERASE KAPPA"/>
    <property type="match status" value="1"/>
</dbReference>
<comment type="caution">
    <text evidence="2">The sequence shown here is derived from an EMBL/GenBank/DDBJ whole genome shotgun (WGS) entry which is preliminary data.</text>
</comment>
<organism evidence="2 3">
    <name type="scientific">Cellulomonas biazotea</name>
    <dbReference type="NCBI Taxonomy" id="1709"/>
    <lineage>
        <taxon>Bacteria</taxon>
        <taxon>Bacillati</taxon>
        <taxon>Actinomycetota</taxon>
        <taxon>Actinomycetes</taxon>
        <taxon>Micrococcales</taxon>
        <taxon>Cellulomonadaceae</taxon>
        <taxon>Cellulomonas</taxon>
    </lineage>
</organism>
<dbReference type="InterPro" id="IPR036249">
    <property type="entry name" value="Thioredoxin-like_sf"/>
</dbReference>
<evidence type="ECO:0000313" key="2">
    <source>
        <dbReference type="EMBL" id="GCE77330.1"/>
    </source>
</evidence>
<evidence type="ECO:0000259" key="1">
    <source>
        <dbReference type="Pfam" id="PF01323"/>
    </source>
</evidence>